<keyword evidence="1" id="KW-0812">Transmembrane</keyword>
<name>A0ABN6SNF3_9CREN</name>
<proteinExistence type="predicted"/>
<keyword evidence="1" id="KW-0472">Membrane</keyword>
<evidence type="ECO:0000256" key="1">
    <source>
        <dbReference type="SAM" id="Phobius"/>
    </source>
</evidence>
<organism evidence="2 3">
    <name type="scientific">Vulcanisaeta souniana JCM 11219</name>
    <dbReference type="NCBI Taxonomy" id="1293586"/>
    <lineage>
        <taxon>Archaea</taxon>
        <taxon>Thermoproteota</taxon>
        <taxon>Thermoprotei</taxon>
        <taxon>Thermoproteales</taxon>
        <taxon>Thermoproteaceae</taxon>
        <taxon>Vulcanisaeta</taxon>
    </lineage>
</organism>
<dbReference type="Proteomes" id="UP001060771">
    <property type="component" value="Chromosome"/>
</dbReference>
<gene>
    <name evidence="2" type="ORF">Vsou_00170</name>
</gene>
<feature type="transmembrane region" description="Helical" evidence="1">
    <location>
        <begin position="20"/>
        <end position="44"/>
    </location>
</feature>
<protein>
    <submittedName>
        <fullName evidence="2">Uncharacterized protein</fullName>
    </submittedName>
</protein>
<dbReference type="EMBL" id="AP026830">
    <property type="protein sequence ID" value="BDR90924.1"/>
    <property type="molecule type" value="Genomic_DNA"/>
</dbReference>
<evidence type="ECO:0000313" key="3">
    <source>
        <dbReference type="Proteomes" id="UP001060771"/>
    </source>
</evidence>
<keyword evidence="1" id="KW-1133">Transmembrane helix</keyword>
<keyword evidence="3" id="KW-1185">Reference proteome</keyword>
<dbReference type="GeneID" id="76205570"/>
<dbReference type="RefSeq" id="WP_188603419.1">
    <property type="nucleotide sequence ID" value="NZ_AP026830.1"/>
</dbReference>
<evidence type="ECO:0000313" key="2">
    <source>
        <dbReference type="EMBL" id="BDR90924.1"/>
    </source>
</evidence>
<sequence>MSIKSKGSVIKWSIGPILRLSMPVGVAAMVIKPNALITWLIVGIHINPRYRATRLSVTLPFNRS</sequence>
<reference evidence="3" key="1">
    <citation type="submission" date="2022-09" db="EMBL/GenBank/DDBJ databases">
        <title>Complete genome sequence of Vulcanisaeta souniana.</title>
        <authorList>
            <person name="Kato S."/>
            <person name="Itoh T."/>
            <person name="Ohkuma M."/>
        </authorList>
    </citation>
    <scope>NUCLEOTIDE SEQUENCE [LARGE SCALE GENOMIC DNA]</scope>
    <source>
        <strain evidence="3">JCM 11219</strain>
    </source>
</reference>
<accession>A0ABN6SNF3</accession>